<dbReference type="EMBL" id="UYYG01001203">
    <property type="protein sequence ID" value="VDN60148.1"/>
    <property type="molecule type" value="Genomic_DNA"/>
</dbReference>
<sequence>MKMINKKNLFPFFDLAYQGFASGDLDADSWPIRYFVEQNIELFVAQSFAKNFGLYNERIGNLTVVVNDPSVLPAFKSQMSLVIRANWSNPPSHGSRIVAMILTTPAMRQQWLDSMKVKPYSYGTVNFQ</sequence>
<dbReference type="STRING" id="318479.A0A0N4UJ70"/>
<dbReference type="Pfam" id="PF00155">
    <property type="entry name" value="Aminotran_1_2"/>
    <property type="match status" value="1"/>
</dbReference>
<evidence type="ECO:0000256" key="4">
    <source>
        <dbReference type="ARBA" id="ARBA00022576"/>
    </source>
</evidence>
<evidence type="ECO:0000313" key="9">
    <source>
        <dbReference type="EMBL" id="VDN60148.1"/>
    </source>
</evidence>
<dbReference type="InterPro" id="IPR000796">
    <property type="entry name" value="Asp_trans"/>
</dbReference>
<dbReference type="GO" id="GO:0004069">
    <property type="term" value="F:L-aspartate:2-oxoglutarate aminotransferase activity"/>
    <property type="evidence" value="ECO:0007669"/>
    <property type="project" value="UniProtKB-EC"/>
</dbReference>
<keyword evidence="4 7" id="KW-0032">Aminotransferase</keyword>
<evidence type="ECO:0000256" key="1">
    <source>
        <dbReference type="ARBA" id="ARBA00001933"/>
    </source>
</evidence>
<dbReference type="WBParaSite" id="DME_0000768701-mRNA-1">
    <property type="protein sequence ID" value="DME_0000768701-mRNA-1"/>
    <property type="gene ID" value="DME_0000768701"/>
</dbReference>
<dbReference type="Proteomes" id="UP000274756">
    <property type="component" value="Unassembled WGS sequence"/>
</dbReference>
<evidence type="ECO:0000313" key="10">
    <source>
        <dbReference type="Proteomes" id="UP000038040"/>
    </source>
</evidence>
<dbReference type="GO" id="GO:0005829">
    <property type="term" value="C:cytosol"/>
    <property type="evidence" value="ECO:0007669"/>
    <property type="project" value="TreeGrafter"/>
</dbReference>
<comment type="miscellaneous">
    <text evidence="7">In eukaryotes there are cytoplasmic, mitochondrial and chloroplastic isozymes.</text>
</comment>
<evidence type="ECO:0000259" key="8">
    <source>
        <dbReference type="Pfam" id="PF00155"/>
    </source>
</evidence>
<dbReference type="OrthoDB" id="6752799at2759"/>
<dbReference type="GO" id="GO:0006532">
    <property type="term" value="P:aspartate biosynthetic process"/>
    <property type="evidence" value="ECO:0007669"/>
    <property type="project" value="TreeGrafter"/>
</dbReference>
<keyword evidence="5 7" id="KW-0808">Transferase</keyword>
<evidence type="ECO:0000256" key="2">
    <source>
        <dbReference type="ARBA" id="ARBA00007441"/>
    </source>
</evidence>
<dbReference type="GO" id="GO:0030170">
    <property type="term" value="F:pyridoxal phosphate binding"/>
    <property type="evidence" value="ECO:0007669"/>
    <property type="project" value="InterPro"/>
</dbReference>
<dbReference type="InterPro" id="IPR004838">
    <property type="entry name" value="NHTrfase_class1_PyrdxlP-BS"/>
</dbReference>
<evidence type="ECO:0000313" key="11">
    <source>
        <dbReference type="Proteomes" id="UP000274756"/>
    </source>
</evidence>
<evidence type="ECO:0000256" key="7">
    <source>
        <dbReference type="RuleBase" id="RU000480"/>
    </source>
</evidence>
<name>A0A0N4UJ70_DRAME</name>
<evidence type="ECO:0000313" key="12">
    <source>
        <dbReference type="WBParaSite" id="DME_0000768701-mRNA-1"/>
    </source>
</evidence>
<dbReference type="InterPro" id="IPR004839">
    <property type="entry name" value="Aminotransferase_I/II_large"/>
</dbReference>
<comment type="subunit">
    <text evidence="3 7">Homodimer.</text>
</comment>
<dbReference type="InterPro" id="IPR015424">
    <property type="entry name" value="PyrdxlP-dep_Trfase"/>
</dbReference>
<comment type="similarity">
    <text evidence="2">Belongs to the class-I pyridoxal-phosphate-dependent aminotransferase family.</text>
</comment>
<dbReference type="PRINTS" id="PR00799">
    <property type="entry name" value="TRANSAMINASE"/>
</dbReference>
<dbReference type="PROSITE" id="PS00105">
    <property type="entry name" value="AA_TRANSFER_CLASS_1"/>
    <property type="match status" value="1"/>
</dbReference>
<dbReference type="AlphaFoldDB" id="A0A0N4UJ70"/>
<comment type="cofactor">
    <cofactor evidence="1">
        <name>pyridoxal 5'-phosphate</name>
        <dbReference type="ChEBI" id="CHEBI:597326"/>
    </cofactor>
</comment>
<accession>A0A0N4UJ70</accession>
<dbReference type="PANTHER" id="PTHR11879">
    <property type="entry name" value="ASPARTATE AMINOTRANSFERASE"/>
    <property type="match status" value="1"/>
</dbReference>
<protein>
    <recommendedName>
        <fullName evidence="7">Aspartate aminotransferase</fullName>
        <ecNumber evidence="7">2.6.1.1</ecNumber>
    </recommendedName>
</protein>
<dbReference type="EC" id="2.6.1.1" evidence="7"/>
<reference evidence="9 11" key="2">
    <citation type="submission" date="2018-11" db="EMBL/GenBank/DDBJ databases">
        <authorList>
            <consortium name="Pathogen Informatics"/>
        </authorList>
    </citation>
    <scope>NUCLEOTIDE SEQUENCE [LARGE SCALE GENOMIC DNA]</scope>
</reference>
<evidence type="ECO:0000256" key="6">
    <source>
        <dbReference type="ARBA" id="ARBA00022898"/>
    </source>
</evidence>
<dbReference type="PANTHER" id="PTHR11879:SF55">
    <property type="entry name" value="GLUTAMATE OXALOACETATE TRANSAMINASE 1, ISOFORM B"/>
    <property type="match status" value="1"/>
</dbReference>
<dbReference type="Gene3D" id="3.40.640.10">
    <property type="entry name" value="Type I PLP-dependent aspartate aminotransferase-like (Major domain)"/>
    <property type="match status" value="1"/>
</dbReference>
<gene>
    <name evidence="9" type="ORF">DME_LOCUS10121</name>
</gene>
<feature type="domain" description="Aminotransferase class I/classII large" evidence="8">
    <location>
        <begin position="3"/>
        <end position="116"/>
    </location>
</feature>
<evidence type="ECO:0000256" key="3">
    <source>
        <dbReference type="ARBA" id="ARBA00011738"/>
    </source>
</evidence>
<keyword evidence="11" id="KW-1185">Reference proteome</keyword>
<keyword evidence="6" id="KW-0663">Pyridoxal phosphate</keyword>
<evidence type="ECO:0000256" key="5">
    <source>
        <dbReference type="ARBA" id="ARBA00022679"/>
    </source>
</evidence>
<reference evidence="12" key="1">
    <citation type="submission" date="2017-02" db="UniProtKB">
        <authorList>
            <consortium name="WormBaseParasite"/>
        </authorList>
    </citation>
    <scope>IDENTIFICATION</scope>
</reference>
<dbReference type="Proteomes" id="UP000038040">
    <property type="component" value="Unplaced"/>
</dbReference>
<dbReference type="InterPro" id="IPR015421">
    <property type="entry name" value="PyrdxlP-dep_Trfase_major"/>
</dbReference>
<dbReference type="SUPFAM" id="SSF53383">
    <property type="entry name" value="PLP-dependent transferases"/>
    <property type="match status" value="1"/>
</dbReference>
<proteinExistence type="inferred from homology"/>
<comment type="catalytic activity">
    <reaction evidence="7">
        <text>L-aspartate + 2-oxoglutarate = oxaloacetate + L-glutamate</text>
        <dbReference type="Rhea" id="RHEA:21824"/>
        <dbReference type="ChEBI" id="CHEBI:16452"/>
        <dbReference type="ChEBI" id="CHEBI:16810"/>
        <dbReference type="ChEBI" id="CHEBI:29985"/>
        <dbReference type="ChEBI" id="CHEBI:29991"/>
        <dbReference type="EC" id="2.6.1.1"/>
    </reaction>
</comment>
<organism evidence="10 12">
    <name type="scientific">Dracunculus medinensis</name>
    <name type="common">Guinea worm</name>
    <dbReference type="NCBI Taxonomy" id="318479"/>
    <lineage>
        <taxon>Eukaryota</taxon>
        <taxon>Metazoa</taxon>
        <taxon>Ecdysozoa</taxon>
        <taxon>Nematoda</taxon>
        <taxon>Chromadorea</taxon>
        <taxon>Rhabditida</taxon>
        <taxon>Spirurina</taxon>
        <taxon>Dracunculoidea</taxon>
        <taxon>Dracunculidae</taxon>
        <taxon>Dracunculus</taxon>
    </lineage>
</organism>